<keyword evidence="2" id="KW-1185">Reference proteome</keyword>
<organism evidence="1 2">
    <name type="scientific">Kouleothrix aurantiaca</name>
    <dbReference type="NCBI Taxonomy" id="186479"/>
    <lineage>
        <taxon>Bacteria</taxon>
        <taxon>Bacillati</taxon>
        <taxon>Chloroflexota</taxon>
        <taxon>Chloroflexia</taxon>
        <taxon>Chloroflexales</taxon>
        <taxon>Roseiflexineae</taxon>
        <taxon>Roseiflexaceae</taxon>
        <taxon>Kouleothrix</taxon>
    </lineage>
</organism>
<proteinExistence type="predicted"/>
<comment type="caution">
    <text evidence="1">The sequence shown here is derived from an EMBL/GenBank/DDBJ whole genome shotgun (WGS) entry which is preliminary data.</text>
</comment>
<evidence type="ECO:0000313" key="2">
    <source>
        <dbReference type="Proteomes" id="UP000050509"/>
    </source>
</evidence>
<sequence length="115" mass="12373">MRIEFSVEGGLAYFPGLSKPRVIDSAQLGGDAAKELGQLVKAARLFQQPAARRAVAKGAADYRQYTITIVDGQRRRTIHLSEPIADTHLQALVDYLRANANPPDNSQAGGAGEAR</sequence>
<protein>
    <submittedName>
        <fullName evidence="1">Uncharacterized protein</fullName>
    </submittedName>
</protein>
<dbReference type="Pfam" id="PF20242">
    <property type="entry name" value="Emfourin"/>
    <property type="match status" value="1"/>
</dbReference>
<dbReference type="InterPro" id="IPR049457">
    <property type="entry name" value="Emfourin"/>
</dbReference>
<dbReference type="Proteomes" id="UP000050509">
    <property type="component" value="Unassembled WGS sequence"/>
</dbReference>
<gene>
    <name evidence="1" type="ORF">SE17_19500</name>
</gene>
<dbReference type="PATRIC" id="fig|186479.3.peg.10213"/>
<dbReference type="EMBL" id="LJCR01000794">
    <property type="protein sequence ID" value="KPV51740.1"/>
    <property type="molecule type" value="Genomic_DNA"/>
</dbReference>
<accession>A0A0P9CZ34</accession>
<name>A0A0P9CZ34_9CHLR</name>
<dbReference type="AlphaFoldDB" id="A0A0P9CZ34"/>
<evidence type="ECO:0000313" key="1">
    <source>
        <dbReference type="EMBL" id="KPV51740.1"/>
    </source>
</evidence>
<reference evidence="1 2" key="1">
    <citation type="submission" date="2015-09" db="EMBL/GenBank/DDBJ databases">
        <title>Draft genome sequence of Kouleothrix aurantiaca JCM 19913.</title>
        <authorList>
            <person name="Hemp J."/>
        </authorList>
    </citation>
    <scope>NUCLEOTIDE SEQUENCE [LARGE SCALE GENOMIC DNA]</scope>
    <source>
        <strain evidence="1 2">COM-B</strain>
    </source>
</reference>